<protein>
    <submittedName>
        <fullName evidence="1">Uncharacterized protein</fullName>
    </submittedName>
</protein>
<gene>
    <name evidence="1" type="ORF">MM415A04412_0004</name>
    <name evidence="2" type="ORF">MM415B04088_0011</name>
</gene>
<evidence type="ECO:0000313" key="1">
    <source>
        <dbReference type="EMBL" id="QJA69642.1"/>
    </source>
</evidence>
<dbReference type="EMBL" id="MT143185">
    <property type="protein sequence ID" value="QJA93895.1"/>
    <property type="molecule type" value="Genomic_DNA"/>
</dbReference>
<sequence length="78" mass="8861">MKYYTGVYMDAKDRVCQVSDDVDGLSCEILANPGVCTSSDFENVDDMVEQAKISAHFLMCSHLEINLAERYELYKVNK</sequence>
<dbReference type="AlphaFoldDB" id="A0A6M3JKV6"/>
<proteinExistence type="predicted"/>
<dbReference type="EMBL" id="MT141724">
    <property type="protein sequence ID" value="QJA69642.1"/>
    <property type="molecule type" value="Genomic_DNA"/>
</dbReference>
<reference evidence="1" key="1">
    <citation type="submission" date="2020-03" db="EMBL/GenBank/DDBJ databases">
        <title>The deep terrestrial virosphere.</title>
        <authorList>
            <person name="Holmfeldt K."/>
            <person name="Nilsson E."/>
            <person name="Simone D."/>
            <person name="Lopez-Fernandez M."/>
            <person name="Wu X."/>
            <person name="de Brujin I."/>
            <person name="Lundin D."/>
            <person name="Andersson A."/>
            <person name="Bertilsson S."/>
            <person name="Dopson M."/>
        </authorList>
    </citation>
    <scope>NUCLEOTIDE SEQUENCE</scope>
    <source>
        <strain evidence="1">MM415A04412</strain>
        <strain evidence="2">MM415B04088</strain>
    </source>
</reference>
<accession>A0A6M3JKV6</accession>
<name>A0A6M3JKV6_9ZZZZ</name>
<organism evidence="1">
    <name type="scientific">viral metagenome</name>
    <dbReference type="NCBI Taxonomy" id="1070528"/>
    <lineage>
        <taxon>unclassified sequences</taxon>
        <taxon>metagenomes</taxon>
        <taxon>organismal metagenomes</taxon>
    </lineage>
</organism>
<evidence type="ECO:0000313" key="2">
    <source>
        <dbReference type="EMBL" id="QJA93895.1"/>
    </source>
</evidence>